<comment type="similarity">
    <text evidence="1">Belongs to the carbohydrate kinase PfkB family.</text>
</comment>
<dbReference type="PROSITE" id="PS00584">
    <property type="entry name" value="PFKB_KINASES_2"/>
    <property type="match status" value="1"/>
</dbReference>
<evidence type="ECO:0000259" key="7">
    <source>
        <dbReference type="Pfam" id="PF00294"/>
    </source>
</evidence>
<gene>
    <name evidence="8" type="ORF">SAMN05216410_1620</name>
</gene>
<keyword evidence="2 6" id="KW-0808">Transferase</keyword>
<dbReference type="GO" id="GO:0005829">
    <property type="term" value="C:cytosol"/>
    <property type="evidence" value="ECO:0007669"/>
    <property type="project" value="TreeGrafter"/>
</dbReference>
<dbReference type="Gene3D" id="3.40.1190.20">
    <property type="match status" value="1"/>
</dbReference>
<evidence type="ECO:0000313" key="8">
    <source>
        <dbReference type="EMBL" id="SDC31485.1"/>
    </source>
</evidence>
<dbReference type="Proteomes" id="UP000199039">
    <property type="component" value="Unassembled WGS sequence"/>
</dbReference>
<dbReference type="RefSeq" id="WP_093182227.1">
    <property type="nucleotide sequence ID" value="NZ_FMYH01000002.1"/>
</dbReference>
<keyword evidence="9" id="KW-1185">Reference proteome</keyword>
<keyword evidence="5" id="KW-0067">ATP-binding</keyword>
<dbReference type="EMBL" id="FMYH01000002">
    <property type="protein sequence ID" value="SDC31485.1"/>
    <property type="molecule type" value="Genomic_DNA"/>
</dbReference>
<dbReference type="STRING" id="1814289.SAMN05216410_1620"/>
<dbReference type="InterPro" id="IPR011611">
    <property type="entry name" value="PfkB_dom"/>
</dbReference>
<dbReference type="CDD" id="cd01164">
    <property type="entry name" value="FruK_PfkB_like"/>
    <property type="match status" value="1"/>
</dbReference>
<sequence>MIITVTPNPSLDRTFEATTIELGEVNRAHATHIHAGGKGINVTRALVAGGFDSVAVFPAGGSDGDRLVSDLRLRSVPVRPVRVEADTRSNVTLVDAGGVTTKINAPGAALTPQAVDALLAELAEEITRATRAGTVPLVVGAGSLPDGAGPDFYVRVTALAAELGARTVLDTSGEPLRAAVVAGGLALVKPNDEELAELVGRELVTVADVVDAAHEVMASGIDAVLVSLGAHGALLIGPGEPAWAGGAPLVPLSTVGAGDITLAGFLSGLAPSTPTSPTSSTFTDALVRAVAWGRAAVLLPGSAVPTPADIHPADVTLAHPPRHIALKEL</sequence>
<dbReference type="InterPro" id="IPR029056">
    <property type="entry name" value="Ribokinase-like"/>
</dbReference>
<reference evidence="8 9" key="1">
    <citation type="submission" date="2016-09" db="EMBL/GenBank/DDBJ databases">
        <authorList>
            <person name="Capua I."/>
            <person name="De Benedictis P."/>
            <person name="Joannis T."/>
            <person name="Lombin L.H."/>
            <person name="Cattoli G."/>
        </authorList>
    </citation>
    <scope>NUCLEOTIDE SEQUENCE [LARGE SCALE GENOMIC DNA]</scope>
    <source>
        <strain evidence="8 9">ISLP-3</strain>
    </source>
</reference>
<dbReference type="GO" id="GO:0005524">
    <property type="term" value="F:ATP binding"/>
    <property type="evidence" value="ECO:0007669"/>
    <property type="project" value="UniProtKB-KW"/>
</dbReference>
<evidence type="ECO:0000256" key="6">
    <source>
        <dbReference type="PIRNR" id="PIRNR000535"/>
    </source>
</evidence>
<dbReference type="InterPro" id="IPR017583">
    <property type="entry name" value="Tagatose/fructose_Pkinase"/>
</dbReference>
<dbReference type="AlphaFoldDB" id="A0A1G6KLR9"/>
<dbReference type="Pfam" id="PF00294">
    <property type="entry name" value="PfkB"/>
    <property type="match status" value="1"/>
</dbReference>
<dbReference type="NCBIfam" id="TIGR03168">
    <property type="entry name" value="1-PFK"/>
    <property type="match status" value="1"/>
</dbReference>
<dbReference type="SUPFAM" id="SSF53613">
    <property type="entry name" value="Ribokinase-like"/>
    <property type="match status" value="1"/>
</dbReference>
<evidence type="ECO:0000256" key="1">
    <source>
        <dbReference type="ARBA" id="ARBA00010688"/>
    </source>
</evidence>
<dbReference type="InterPro" id="IPR002173">
    <property type="entry name" value="Carboh/pur_kinase_PfkB_CS"/>
</dbReference>
<keyword evidence="3" id="KW-0547">Nucleotide-binding</keyword>
<dbReference type="PANTHER" id="PTHR46566:SF5">
    <property type="entry name" value="1-PHOSPHOFRUCTOKINASE"/>
    <property type="match status" value="1"/>
</dbReference>
<feature type="domain" description="Carbohydrate kinase PfkB" evidence="7">
    <location>
        <begin position="20"/>
        <end position="307"/>
    </location>
</feature>
<organism evidence="8 9">
    <name type="scientific">Sanguibacter gelidistatuariae</name>
    <dbReference type="NCBI Taxonomy" id="1814289"/>
    <lineage>
        <taxon>Bacteria</taxon>
        <taxon>Bacillati</taxon>
        <taxon>Actinomycetota</taxon>
        <taxon>Actinomycetes</taxon>
        <taxon>Micrococcales</taxon>
        <taxon>Sanguibacteraceae</taxon>
        <taxon>Sanguibacter</taxon>
    </lineage>
</organism>
<evidence type="ECO:0000256" key="5">
    <source>
        <dbReference type="ARBA" id="ARBA00022840"/>
    </source>
</evidence>
<name>A0A1G6KLR9_9MICO</name>
<dbReference type="PANTHER" id="PTHR46566">
    <property type="entry name" value="1-PHOSPHOFRUCTOKINASE-RELATED"/>
    <property type="match status" value="1"/>
</dbReference>
<accession>A0A1G6KLR9</accession>
<evidence type="ECO:0000256" key="2">
    <source>
        <dbReference type="ARBA" id="ARBA00022679"/>
    </source>
</evidence>
<protein>
    <submittedName>
        <fullName evidence="8">1-phosphofructokinase</fullName>
    </submittedName>
</protein>
<dbReference type="GO" id="GO:0008443">
    <property type="term" value="F:phosphofructokinase activity"/>
    <property type="evidence" value="ECO:0007669"/>
    <property type="project" value="TreeGrafter"/>
</dbReference>
<evidence type="ECO:0000313" key="9">
    <source>
        <dbReference type="Proteomes" id="UP000199039"/>
    </source>
</evidence>
<dbReference type="OrthoDB" id="9801219at2"/>
<dbReference type="PIRSF" id="PIRSF000535">
    <property type="entry name" value="1PFK/6PFK/LacC"/>
    <property type="match status" value="1"/>
</dbReference>
<evidence type="ECO:0000256" key="3">
    <source>
        <dbReference type="ARBA" id="ARBA00022741"/>
    </source>
</evidence>
<proteinExistence type="inferred from homology"/>
<evidence type="ECO:0000256" key="4">
    <source>
        <dbReference type="ARBA" id="ARBA00022777"/>
    </source>
</evidence>
<keyword evidence="4 8" id="KW-0418">Kinase</keyword>